<evidence type="ECO:0000256" key="2">
    <source>
        <dbReference type="ARBA" id="ARBA00022792"/>
    </source>
</evidence>
<protein>
    <submittedName>
        <fullName evidence="8">Mitochondrial inner membrane signal peptidase</fullName>
    </submittedName>
</protein>
<sequence length="207" mass="22944">MVMRWGFFSVNRNLPCIFLGAFIGYNVDVCCSVKGRSMYPTLIPGDYVLFIPSFVHLLARELTKMQLVREGDIVVMQISPELRVCKRVVRTTSDASVVQYWNNLQFTVPALVLGGEPSENSGGEEETGAHSDNSSRSHEWDTCLERAGNKSALWLWLEGDNPLESFDSRHTGAMPVECLRGRVLLKIWPSLTRLPSTAPKGGAGEGP</sequence>
<dbReference type="CDD" id="cd06530">
    <property type="entry name" value="S26_SPase_I"/>
    <property type="match status" value="1"/>
</dbReference>
<dbReference type="InterPro" id="IPR019533">
    <property type="entry name" value="Peptidase_S26"/>
</dbReference>
<comment type="subcellular location">
    <subcellularLocation>
        <location evidence="1">Mitochondrion inner membrane</location>
    </subcellularLocation>
</comment>
<dbReference type="Gene3D" id="2.10.109.10">
    <property type="entry name" value="Umud Fragment, subunit A"/>
    <property type="match status" value="1"/>
</dbReference>
<dbReference type="Proteomes" id="UP000266743">
    <property type="component" value="Chromosome 10"/>
</dbReference>
<dbReference type="InterPro" id="IPR052064">
    <property type="entry name" value="Mito_IMP1_subunit"/>
</dbReference>
<keyword evidence="2" id="KW-0999">Mitochondrion inner membrane</keyword>
<evidence type="ECO:0000256" key="3">
    <source>
        <dbReference type="ARBA" id="ARBA00022801"/>
    </source>
</evidence>
<dbReference type="InterPro" id="IPR036286">
    <property type="entry name" value="LexA/Signal_pep-like_sf"/>
</dbReference>
<dbReference type="EMBL" id="QSBY01000010">
    <property type="protein sequence ID" value="RHW69015.1"/>
    <property type="molecule type" value="Genomic_DNA"/>
</dbReference>
<accession>A0A3L6KY59</accession>
<keyword evidence="4" id="KW-0496">Mitochondrion</keyword>
<dbReference type="GO" id="GO:0004252">
    <property type="term" value="F:serine-type endopeptidase activity"/>
    <property type="evidence" value="ECO:0007669"/>
    <property type="project" value="InterPro"/>
</dbReference>
<comment type="caution">
    <text evidence="8">The sequence shown here is derived from an EMBL/GenBank/DDBJ whole genome shotgun (WGS) entry which is preliminary data.</text>
</comment>
<dbReference type="AlphaFoldDB" id="A0A3L6KY59"/>
<dbReference type="GO" id="GO:0006465">
    <property type="term" value="P:signal peptide processing"/>
    <property type="evidence" value="ECO:0007669"/>
    <property type="project" value="InterPro"/>
</dbReference>
<proteinExistence type="predicted"/>
<evidence type="ECO:0000256" key="1">
    <source>
        <dbReference type="ARBA" id="ARBA00004273"/>
    </source>
</evidence>
<reference evidence="8" key="1">
    <citation type="submission" date="2018-09" db="EMBL/GenBank/DDBJ databases">
        <title>whole genome sequence of T. equiperdum IVM-t1 strain.</title>
        <authorList>
            <person name="Suganuma K."/>
        </authorList>
    </citation>
    <scope>NUCLEOTIDE SEQUENCE [LARGE SCALE GENOMIC DNA]</scope>
    <source>
        <strain evidence="8">IVM-t1</strain>
    </source>
</reference>
<dbReference type="GO" id="GO:0042720">
    <property type="term" value="C:mitochondrial inner membrane peptidase complex"/>
    <property type="evidence" value="ECO:0007669"/>
    <property type="project" value="TreeGrafter"/>
</dbReference>
<keyword evidence="5" id="KW-0472">Membrane</keyword>
<evidence type="ECO:0000256" key="4">
    <source>
        <dbReference type="ARBA" id="ARBA00023128"/>
    </source>
</evidence>
<feature type="compositionally biased region" description="Basic and acidic residues" evidence="6">
    <location>
        <begin position="127"/>
        <end position="140"/>
    </location>
</feature>
<feature type="domain" description="Peptidase S26" evidence="7">
    <location>
        <begin position="23"/>
        <end position="188"/>
    </location>
</feature>
<evidence type="ECO:0000256" key="6">
    <source>
        <dbReference type="SAM" id="MobiDB-lite"/>
    </source>
</evidence>
<organism evidence="8">
    <name type="scientific">Trypanosoma brucei equiperdum</name>
    <dbReference type="NCBI Taxonomy" id="630700"/>
    <lineage>
        <taxon>Eukaryota</taxon>
        <taxon>Discoba</taxon>
        <taxon>Euglenozoa</taxon>
        <taxon>Kinetoplastea</taxon>
        <taxon>Metakinetoplastina</taxon>
        <taxon>Trypanosomatida</taxon>
        <taxon>Trypanosomatidae</taxon>
        <taxon>Trypanosoma</taxon>
    </lineage>
</organism>
<evidence type="ECO:0000256" key="5">
    <source>
        <dbReference type="ARBA" id="ARBA00023136"/>
    </source>
</evidence>
<gene>
    <name evidence="8" type="ORF">DPX39_100051500</name>
</gene>
<dbReference type="PANTHER" id="PTHR12383:SF16">
    <property type="entry name" value="MITOCHONDRIAL INNER MEMBRANE PROTEASE SUBUNIT 1"/>
    <property type="match status" value="1"/>
</dbReference>
<dbReference type="GO" id="GO:0006627">
    <property type="term" value="P:protein processing involved in protein targeting to mitochondrion"/>
    <property type="evidence" value="ECO:0007669"/>
    <property type="project" value="TreeGrafter"/>
</dbReference>
<feature type="region of interest" description="Disordered" evidence="6">
    <location>
        <begin position="115"/>
        <end position="140"/>
    </location>
</feature>
<dbReference type="PANTHER" id="PTHR12383">
    <property type="entry name" value="PROTEASE FAMILY S26 MITOCHONDRIAL INNER MEMBRANE PROTEASE-RELATED"/>
    <property type="match status" value="1"/>
</dbReference>
<evidence type="ECO:0000313" key="8">
    <source>
        <dbReference type="EMBL" id="RHW69015.1"/>
    </source>
</evidence>
<evidence type="ECO:0000259" key="7">
    <source>
        <dbReference type="Pfam" id="PF10502"/>
    </source>
</evidence>
<dbReference type="Pfam" id="PF10502">
    <property type="entry name" value="Peptidase_S26"/>
    <property type="match status" value="1"/>
</dbReference>
<dbReference type="SUPFAM" id="SSF51306">
    <property type="entry name" value="LexA/Signal peptidase"/>
    <property type="match status" value="1"/>
</dbReference>
<name>A0A3L6KY59_9TRYP</name>
<keyword evidence="3" id="KW-0378">Hydrolase</keyword>